<organism evidence="2 3">
    <name type="scientific">Tolypothrix campylonemoides VB511288_2</name>
    <dbReference type="NCBI Taxonomy" id="3232311"/>
    <lineage>
        <taxon>Bacteria</taxon>
        <taxon>Bacillati</taxon>
        <taxon>Cyanobacteriota</taxon>
        <taxon>Cyanophyceae</taxon>
        <taxon>Nostocales</taxon>
        <taxon>Tolypothrichaceae</taxon>
        <taxon>Tolypothrix</taxon>
    </lineage>
</organism>
<dbReference type="Proteomes" id="UP001629223">
    <property type="component" value="Unassembled WGS sequence"/>
</dbReference>
<proteinExistence type="predicted"/>
<gene>
    <name evidence="2" type="ORF">AB0756_19450</name>
</gene>
<dbReference type="Pfam" id="PF01610">
    <property type="entry name" value="DDE_Tnp_ISL3"/>
    <property type="match status" value="1"/>
</dbReference>
<feature type="domain" description="Transposase IS204/IS1001/IS1096/IS1165 DDE" evidence="1">
    <location>
        <begin position="2"/>
        <end position="74"/>
    </location>
</feature>
<dbReference type="EMBL" id="JBFPMW010000006">
    <property type="protein sequence ID" value="MFL9819228.1"/>
    <property type="molecule type" value="Genomic_DNA"/>
</dbReference>
<keyword evidence="3" id="KW-1185">Reference proteome</keyword>
<reference evidence="2 3" key="1">
    <citation type="submission" date="2024-07" db="EMBL/GenBank/DDBJ databases">
        <authorList>
            <person name="Tripathy S."/>
        </authorList>
    </citation>
    <scope>NUCLEOTIDE SEQUENCE [LARGE SCALE GENOMIC DNA]</scope>
    <source>
        <strain evidence="2 3">VB511288_2</strain>
    </source>
</reference>
<sequence length="96" mass="11168">MKKICPNAEVTVDRFHVTKMIHKELNQARIEQKTAAKSLKTKERAKLFYSLKGSKYTLLKAEDKLSNKQKKIRRSQGSFSISKNHALFKRRVPCSF</sequence>
<evidence type="ECO:0000313" key="3">
    <source>
        <dbReference type="Proteomes" id="UP001629223"/>
    </source>
</evidence>
<name>A0ABW8XD59_9CYAN</name>
<evidence type="ECO:0000313" key="2">
    <source>
        <dbReference type="EMBL" id="MFL9819228.1"/>
    </source>
</evidence>
<protein>
    <submittedName>
        <fullName evidence="2">Transposase</fullName>
    </submittedName>
</protein>
<dbReference type="RefSeq" id="WP_237266003.1">
    <property type="nucleotide sequence ID" value="NZ_JBFPMW010000006.1"/>
</dbReference>
<dbReference type="InterPro" id="IPR002560">
    <property type="entry name" value="Transposase_DDE"/>
</dbReference>
<comment type="caution">
    <text evidence="2">The sequence shown here is derived from an EMBL/GenBank/DDBJ whole genome shotgun (WGS) entry which is preliminary data.</text>
</comment>
<evidence type="ECO:0000259" key="1">
    <source>
        <dbReference type="Pfam" id="PF01610"/>
    </source>
</evidence>
<accession>A0ABW8XD59</accession>